<evidence type="ECO:0000256" key="1">
    <source>
        <dbReference type="SAM" id="SignalP"/>
    </source>
</evidence>
<gene>
    <name evidence="2" type="ORF">PMAYCL1PPCAC_28172</name>
</gene>
<keyword evidence="3" id="KW-1185">Reference proteome</keyword>
<feature type="chain" id="PRO_5042932961" evidence="1">
    <location>
        <begin position="30"/>
        <end position="95"/>
    </location>
</feature>
<proteinExistence type="predicted"/>
<comment type="caution">
    <text evidence="2">The sequence shown here is derived from an EMBL/GenBank/DDBJ whole genome shotgun (WGS) entry which is preliminary data.</text>
</comment>
<accession>A0AAN5D8H7</accession>
<dbReference type="EMBL" id="BTRK01000006">
    <property type="protein sequence ID" value="GMR57977.1"/>
    <property type="molecule type" value="Genomic_DNA"/>
</dbReference>
<organism evidence="2 3">
    <name type="scientific">Pristionchus mayeri</name>
    <dbReference type="NCBI Taxonomy" id="1317129"/>
    <lineage>
        <taxon>Eukaryota</taxon>
        <taxon>Metazoa</taxon>
        <taxon>Ecdysozoa</taxon>
        <taxon>Nematoda</taxon>
        <taxon>Chromadorea</taxon>
        <taxon>Rhabditida</taxon>
        <taxon>Rhabditina</taxon>
        <taxon>Diplogasteromorpha</taxon>
        <taxon>Diplogasteroidea</taxon>
        <taxon>Neodiplogasteridae</taxon>
        <taxon>Pristionchus</taxon>
    </lineage>
</organism>
<name>A0AAN5D8H7_9BILA</name>
<sequence>SFSQSVVSLGITPFLLLLLLFSLHQSTDGEKCDQFTTCLYFITCYRPQQSHVTKAWLYENEASKYSEKCANDGFKAYRSILQIVCLDEECSQIRK</sequence>
<reference evidence="3" key="1">
    <citation type="submission" date="2022-10" db="EMBL/GenBank/DDBJ databases">
        <title>Genome assembly of Pristionchus species.</title>
        <authorList>
            <person name="Yoshida K."/>
            <person name="Sommer R.J."/>
        </authorList>
    </citation>
    <scope>NUCLEOTIDE SEQUENCE [LARGE SCALE GENOMIC DNA]</scope>
    <source>
        <strain evidence="3">RS5460</strain>
    </source>
</reference>
<feature type="signal peptide" evidence="1">
    <location>
        <begin position="1"/>
        <end position="29"/>
    </location>
</feature>
<evidence type="ECO:0000313" key="3">
    <source>
        <dbReference type="Proteomes" id="UP001328107"/>
    </source>
</evidence>
<keyword evidence="1" id="KW-0732">Signal</keyword>
<feature type="non-terminal residue" evidence="2">
    <location>
        <position position="1"/>
    </location>
</feature>
<protein>
    <submittedName>
        <fullName evidence="2">Uncharacterized protein</fullName>
    </submittedName>
</protein>
<evidence type="ECO:0000313" key="2">
    <source>
        <dbReference type="EMBL" id="GMR57977.1"/>
    </source>
</evidence>
<dbReference type="Proteomes" id="UP001328107">
    <property type="component" value="Unassembled WGS sequence"/>
</dbReference>
<dbReference type="AlphaFoldDB" id="A0AAN5D8H7"/>